<dbReference type="SUPFAM" id="SSF56059">
    <property type="entry name" value="Glutathione synthetase ATP-binding domain-like"/>
    <property type="match status" value="1"/>
</dbReference>
<evidence type="ECO:0000256" key="10">
    <source>
        <dbReference type="ARBA" id="ARBA00022840"/>
    </source>
</evidence>
<dbReference type="Gene3D" id="3.40.50.1760">
    <property type="entry name" value="Glutathione synthase, substrate-binding domain superfamily, eukaryotic"/>
    <property type="match status" value="1"/>
</dbReference>
<dbReference type="Gene3D" id="3.30.1490.50">
    <property type="match status" value="1"/>
</dbReference>
<evidence type="ECO:0000256" key="9">
    <source>
        <dbReference type="ARBA" id="ARBA00022741"/>
    </source>
</evidence>
<dbReference type="GO" id="GO:0043295">
    <property type="term" value="F:glutathione binding"/>
    <property type="evidence" value="ECO:0007669"/>
    <property type="project" value="TreeGrafter"/>
</dbReference>
<name>A0A915JC56_ROMCU</name>
<keyword evidence="15" id="KW-1185">Reference proteome</keyword>
<dbReference type="InterPro" id="IPR014042">
    <property type="entry name" value="Glutathione_synthase_a-hlx"/>
</dbReference>
<keyword evidence="11" id="KW-0460">Magnesium</keyword>
<evidence type="ECO:0000256" key="13">
    <source>
        <dbReference type="ARBA" id="ARBA00048871"/>
    </source>
</evidence>
<feature type="domain" description="Glutathione synthase substrate-binding" evidence="14">
    <location>
        <begin position="1"/>
        <end position="36"/>
    </location>
</feature>
<reference evidence="16" key="1">
    <citation type="submission" date="2022-11" db="UniProtKB">
        <authorList>
            <consortium name="WormBaseParasite"/>
        </authorList>
    </citation>
    <scope>IDENTIFICATION</scope>
</reference>
<evidence type="ECO:0000256" key="5">
    <source>
        <dbReference type="ARBA" id="ARBA00020821"/>
    </source>
</evidence>
<evidence type="ECO:0000256" key="2">
    <source>
        <dbReference type="ARBA" id="ARBA00004965"/>
    </source>
</evidence>
<evidence type="ECO:0000256" key="6">
    <source>
        <dbReference type="ARBA" id="ARBA00022598"/>
    </source>
</evidence>
<comment type="catalytic activity">
    <reaction evidence="13">
        <text>gamma-L-glutamyl-L-cysteine + glycine + ATP = glutathione + ADP + phosphate + H(+)</text>
        <dbReference type="Rhea" id="RHEA:13557"/>
        <dbReference type="ChEBI" id="CHEBI:15378"/>
        <dbReference type="ChEBI" id="CHEBI:30616"/>
        <dbReference type="ChEBI" id="CHEBI:43474"/>
        <dbReference type="ChEBI" id="CHEBI:57305"/>
        <dbReference type="ChEBI" id="CHEBI:57925"/>
        <dbReference type="ChEBI" id="CHEBI:58173"/>
        <dbReference type="ChEBI" id="CHEBI:456216"/>
        <dbReference type="EC" id="6.3.2.3"/>
    </reaction>
    <physiologicalReaction direction="left-to-right" evidence="13">
        <dbReference type="Rhea" id="RHEA:13558"/>
    </physiologicalReaction>
</comment>
<dbReference type="GO" id="GO:0005829">
    <property type="term" value="C:cytosol"/>
    <property type="evidence" value="ECO:0007669"/>
    <property type="project" value="TreeGrafter"/>
</dbReference>
<keyword evidence="6" id="KW-0436">Ligase</keyword>
<evidence type="ECO:0000256" key="11">
    <source>
        <dbReference type="ARBA" id="ARBA00022842"/>
    </source>
</evidence>
<evidence type="ECO:0000256" key="3">
    <source>
        <dbReference type="ARBA" id="ARBA00010385"/>
    </source>
</evidence>
<dbReference type="Proteomes" id="UP000887565">
    <property type="component" value="Unplaced"/>
</dbReference>
<dbReference type="GO" id="GO:0004363">
    <property type="term" value="F:glutathione synthase activity"/>
    <property type="evidence" value="ECO:0007669"/>
    <property type="project" value="UniProtKB-EC"/>
</dbReference>
<dbReference type="WBParaSite" id="nRc.2.0.1.t23742-RA">
    <property type="protein sequence ID" value="nRc.2.0.1.t23742-RA"/>
    <property type="gene ID" value="nRc.2.0.1.g23742"/>
</dbReference>
<dbReference type="Gene3D" id="1.10.1080.10">
    <property type="entry name" value="Glutathione Synthetase, Chain A, domain 3"/>
    <property type="match status" value="1"/>
</dbReference>
<evidence type="ECO:0000256" key="7">
    <source>
        <dbReference type="ARBA" id="ARBA00022684"/>
    </source>
</evidence>
<dbReference type="GO" id="GO:0046872">
    <property type="term" value="F:metal ion binding"/>
    <property type="evidence" value="ECO:0007669"/>
    <property type="project" value="UniProtKB-KW"/>
</dbReference>
<evidence type="ECO:0000256" key="1">
    <source>
        <dbReference type="ARBA" id="ARBA00001946"/>
    </source>
</evidence>
<organism evidence="15 16">
    <name type="scientific">Romanomermis culicivorax</name>
    <name type="common">Nematode worm</name>
    <dbReference type="NCBI Taxonomy" id="13658"/>
    <lineage>
        <taxon>Eukaryota</taxon>
        <taxon>Metazoa</taxon>
        <taxon>Ecdysozoa</taxon>
        <taxon>Nematoda</taxon>
        <taxon>Enoplea</taxon>
        <taxon>Dorylaimia</taxon>
        <taxon>Mermithida</taxon>
        <taxon>Mermithoidea</taxon>
        <taxon>Mermithidae</taxon>
        <taxon>Romanomermis</taxon>
    </lineage>
</organism>
<keyword evidence="10" id="KW-0067">ATP-binding</keyword>
<dbReference type="PANTHER" id="PTHR11130">
    <property type="entry name" value="GLUTATHIONE SYNTHETASE"/>
    <property type="match status" value="1"/>
</dbReference>
<evidence type="ECO:0000256" key="8">
    <source>
        <dbReference type="ARBA" id="ARBA00022723"/>
    </source>
</evidence>
<comment type="cofactor">
    <cofactor evidence="1">
        <name>Mg(2+)</name>
        <dbReference type="ChEBI" id="CHEBI:18420"/>
    </cofactor>
</comment>
<comment type="pathway">
    <text evidence="2">Sulfur metabolism; glutathione biosynthesis; glutathione from L-cysteine and L-glutamate: step 2/2.</text>
</comment>
<dbReference type="AlphaFoldDB" id="A0A915JC56"/>
<dbReference type="InterPro" id="IPR037013">
    <property type="entry name" value="GSH-S_sub-bd_sf"/>
</dbReference>
<dbReference type="EC" id="6.3.2.3" evidence="4"/>
<protein>
    <recommendedName>
        <fullName evidence="5">Glutathione synthetase</fullName>
        <ecNumber evidence="4">6.3.2.3</ecNumber>
    </recommendedName>
    <alternativeName>
        <fullName evidence="12">Glutathione synthase</fullName>
    </alternativeName>
</protein>
<evidence type="ECO:0000259" key="14">
    <source>
        <dbReference type="Pfam" id="PF03199"/>
    </source>
</evidence>
<dbReference type="InterPro" id="IPR005615">
    <property type="entry name" value="Glutathione_synthase"/>
</dbReference>
<dbReference type="InterPro" id="IPR004887">
    <property type="entry name" value="GSH_synth_subst-bd"/>
</dbReference>
<dbReference type="GO" id="GO:0005524">
    <property type="term" value="F:ATP binding"/>
    <property type="evidence" value="ECO:0007669"/>
    <property type="project" value="UniProtKB-KW"/>
</dbReference>
<dbReference type="Pfam" id="PF03199">
    <property type="entry name" value="GSH_synthase"/>
    <property type="match status" value="1"/>
</dbReference>
<proteinExistence type="inferred from homology"/>
<accession>A0A915JC56</accession>
<dbReference type="PANTHER" id="PTHR11130:SF0">
    <property type="entry name" value="GLUTATHIONE SYNTHETASE"/>
    <property type="match status" value="1"/>
</dbReference>
<dbReference type="InterPro" id="IPR014709">
    <property type="entry name" value="Glutathione_synthase_C_euk"/>
</dbReference>
<sequence length="122" mass="14202">SGYSPNQYPTEDEWQARRIIEKSTAIKCPWIGAQLAGSKKIQQVLTNYRELIKFQSDRTCHNMMDTFAKIYSLDSDNVDRESLLKKVRKNPHSYVLKEIPKVRACWRQASLVPTWNVSKAEK</sequence>
<evidence type="ECO:0000313" key="15">
    <source>
        <dbReference type="Proteomes" id="UP000887565"/>
    </source>
</evidence>
<comment type="similarity">
    <text evidence="3">Belongs to the eukaryotic GSH synthase family.</text>
</comment>
<keyword evidence="8" id="KW-0479">Metal-binding</keyword>
<evidence type="ECO:0000256" key="12">
    <source>
        <dbReference type="ARBA" id="ARBA00030403"/>
    </source>
</evidence>
<keyword evidence="7" id="KW-0317">Glutathione biosynthesis</keyword>
<evidence type="ECO:0000256" key="4">
    <source>
        <dbReference type="ARBA" id="ARBA00012214"/>
    </source>
</evidence>
<keyword evidence="9" id="KW-0547">Nucleotide-binding</keyword>
<evidence type="ECO:0000313" key="16">
    <source>
        <dbReference type="WBParaSite" id="nRc.2.0.1.t23742-RA"/>
    </source>
</evidence>